<evidence type="ECO:0000313" key="2">
    <source>
        <dbReference type="EMBL" id="PWA92401.1"/>
    </source>
</evidence>
<evidence type="ECO:0000256" key="1">
    <source>
        <dbReference type="SAM" id="Phobius"/>
    </source>
</evidence>
<dbReference type="OrthoDB" id="1737109at2759"/>
<dbReference type="PANTHER" id="PTHR33133">
    <property type="entry name" value="OS08G0107100 PROTEIN-RELATED"/>
    <property type="match status" value="1"/>
</dbReference>
<feature type="transmembrane region" description="Helical" evidence="1">
    <location>
        <begin position="155"/>
        <end position="174"/>
    </location>
</feature>
<organism evidence="2 3">
    <name type="scientific">Artemisia annua</name>
    <name type="common">Sweet wormwood</name>
    <dbReference type="NCBI Taxonomy" id="35608"/>
    <lineage>
        <taxon>Eukaryota</taxon>
        <taxon>Viridiplantae</taxon>
        <taxon>Streptophyta</taxon>
        <taxon>Embryophyta</taxon>
        <taxon>Tracheophyta</taxon>
        <taxon>Spermatophyta</taxon>
        <taxon>Magnoliopsida</taxon>
        <taxon>eudicotyledons</taxon>
        <taxon>Gunneridae</taxon>
        <taxon>Pentapetalae</taxon>
        <taxon>asterids</taxon>
        <taxon>campanulids</taxon>
        <taxon>Asterales</taxon>
        <taxon>Asteraceae</taxon>
        <taxon>Asteroideae</taxon>
        <taxon>Anthemideae</taxon>
        <taxon>Artemisiinae</taxon>
        <taxon>Artemisia</taxon>
    </lineage>
</organism>
<reference evidence="2 3" key="1">
    <citation type="journal article" date="2018" name="Mol. Plant">
        <title>The genome of Artemisia annua provides insight into the evolution of Asteraceae family and artemisinin biosynthesis.</title>
        <authorList>
            <person name="Shen Q."/>
            <person name="Zhang L."/>
            <person name="Liao Z."/>
            <person name="Wang S."/>
            <person name="Yan T."/>
            <person name="Shi P."/>
            <person name="Liu M."/>
            <person name="Fu X."/>
            <person name="Pan Q."/>
            <person name="Wang Y."/>
            <person name="Lv Z."/>
            <person name="Lu X."/>
            <person name="Zhang F."/>
            <person name="Jiang W."/>
            <person name="Ma Y."/>
            <person name="Chen M."/>
            <person name="Hao X."/>
            <person name="Li L."/>
            <person name="Tang Y."/>
            <person name="Lv G."/>
            <person name="Zhou Y."/>
            <person name="Sun X."/>
            <person name="Brodelius P.E."/>
            <person name="Rose J.K.C."/>
            <person name="Tang K."/>
        </authorList>
    </citation>
    <scope>NUCLEOTIDE SEQUENCE [LARGE SCALE GENOMIC DNA]</scope>
    <source>
        <strain evidence="3">cv. Huhao1</strain>
        <tissue evidence="2">Leaf</tissue>
    </source>
</reference>
<protein>
    <submittedName>
        <fullName evidence="2">Uncharacterized protein</fullName>
    </submittedName>
</protein>
<keyword evidence="1" id="KW-1133">Transmembrane helix</keyword>
<dbReference type="PANTHER" id="PTHR33133:SF46">
    <property type="entry name" value="POLYADENYLATE-BINDING PROTEIN 1-B-BINDING PROTEIN"/>
    <property type="match status" value="1"/>
</dbReference>
<keyword evidence="3" id="KW-1185">Reference proteome</keyword>
<feature type="transmembrane region" description="Helical" evidence="1">
    <location>
        <begin position="186"/>
        <end position="209"/>
    </location>
</feature>
<keyword evidence="1" id="KW-0812">Transmembrane</keyword>
<keyword evidence="1" id="KW-0472">Membrane</keyword>
<dbReference type="STRING" id="35608.A0A2U1Q302"/>
<proteinExistence type="predicted"/>
<comment type="caution">
    <text evidence="2">The sequence shown here is derived from an EMBL/GenBank/DDBJ whole genome shotgun (WGS) entry which is preliminary data.</text>
</comment>
<name>A0A2U1Q302_ARTAN</name>
<dbReference type="EMBL" id="PKPP01000467">
    <property type="protein sequence ID" value="PWA92401.1"/>
    <property type="molecule type" value="Genomic_DNA"/>
</dbReference>
<feature type="transmembrane region" description="Helical" evidence="1">
    <location>
        <begin position="113"/>
        <end position="134"/>
    </location>
</feature>
<dbReference type="Proteomes" id="UP000245207">
    <property type="component" value="Unassembled WGS sequence"/>
</dbReference>
<accession>A0A2U1Q302</accession>
<sequence>MGGNQVLARQLFDQSDERIQFVMVLPKRAKMNKHDLNGLPRPKLLVDVARGYKKEQVSTDFKYASDTLRLLCRWRYGCIYATSTLNGLAFDNTTQAKRRPWPSMVVGECVSPGLLYLSVIWELASVVTVLENVYGFKAMKKGKKLLYGKKKVGMMIAFVMYAILVGLIIVIELFVEYGDDIFELGIVWRVMIGILCGLVLLVWFCLFIVTQTVLYMVCKSFHREAIDKVSLSTLLGVYLGETVVNLKHEEEEVQLGRAQNDSVVAQEV</sequence>
<dbReference type="AlphaFoldDB" id="A0A2U1Q302"/>
<gene>
    <name evidence="2" type="ORF">CTI12_AA080430</name>
</gene>
<evidence type="ECO:0000313" key="3">
    <source>
        <dbReference type="Proteomes" id="UP000245207"/>
    </source>
</evidence>